<organism evidence="2 3">
    <name type="scientific">Sphaerobolus stellatus (strain SS14)</name>
    <dbReference type="NCBI Taxonomy" id="990650"/>
    <lineage>
        <taxon>Eukaryota</taxon>
        <taxon>Fungi</taxon>
        <taxon>Dikarya</taxon>
        <taxon>Basidiomycota</taxon>
        <taxon>Agaricomycotina</taxon>
        <taxon>Agaricomycetes</taxon>
        <taxon>Phallomycetidae</taxon>
        <taxon>Geastrales</taxon>
        <taxon>Sphaerobolaceae</taxon>
        <taxon>Sphaerobolus</taxon>
    </lineage>
</organism>
<reference evidence="2 3" key="1">
    <citation type="submission" date="2014-06" db="EMBL/GenBank/DDBJ databases">
        <title>Evolutionary Origins and Diversification of the Mycorrhizal Mutualists.</title>
        <authorList>
            <consortium name="DOE Joint Genome Institute"/>
            <consortium name="Mycorrhizal Genomics Consortium"/>
            <person name="Kohler A."/>
            <person name="Kuo A."/>
            <person name="Nagy L.G."/>
            <person name="Floudas D."/>
            <person name="Copeland A."/>
            <person name="Barry K.W."/>
            <person name="Cichocki N."/>
            <person name="Veneault-Fourrey C."/>
            <person name="LaButti K."/>
            <person name="Lindquist E.A."/>
            <person name="Lipzen A."/>
            <person name="Lundell T."/>
            <person name="Morin E."/>
            <person name="Murat C."/>
            <person name="Riley R."/>
            <person name="Ohm R."/>
            <person name="Sun H."/>
            <person name="Tunlid A."/>
            <person name="Henrissat B."/>
            <person name="Grigoriev I.V."/>
            <person name="Hibbett D.S."/>
            <person name="Martin F."/>
        </authorList>
    </citation>
    <scope>NUCLEOTIDE SEQUENCE [LARGE SCALE GENOMIC DNA]</scope>
    <source>
        <strain evidence="2 3">SS14</strain>
    </source>
</reference>
<feature type="region of interest" description="Disordered" evidence="1">
    <location>
        <begin position="80"/>
        <end position="102"/>
    </location>
</feature>
<gene>
    <name evidence="2" type="ORF">M422DRAFT_173431</name>
</gene>
<dbReference type="AlphaFoldDB" id="A0A0C9VRW7"/>
<keyword evidence="3" id="KW-1185">Reference proteome</keyword>
<evidence type="ECO:0000313" key="3">
    <source>
        <dbReference type="Proteomes" id="UP000054279"/>
    </source>
</evidence>
<dbReference type="Proteomes" id="UP000054279">
    <property type="component" value="Unassembled WGS sequence"/>
</dbReference>
<name>A0A0C9VRW7_SPHS4</name>
<evidence type="ECO:0000313" key="2">
    <source>
        <dbReference type="EMBL" id="KIJ40746.1"/>
    </source>
</evidence>
<protein>
    <submittedName>
        <fullName evidence="2">Uncharacterized protein</fullName>
    </submittedName>
</protein>
<accession>A0A0C9VRW7</accession>
<evidence type="ECO:0000256" key="1">
    <source>
        <dbReference type="SAM" id="MobiDB-lite"/>
    </source>
</evidence>
<sequence length="151" mass="17140">CIWPVIEGLFPVEHDIIVRTLIFTLAKWHALAKLRLHTESTLNALDNLTTILGRNLRTFANKTCKAWVAYELDRETASRNRRQIANSNKSKDTHAQKITKKAPTVLSKAKRTEFNLSTPKLHLLGHYVPTIRWFGATPGYSTHHVSSSNVI</sequence>
<dbReference type="EMBL" id="KN837142">
    <property type="protein sequence ID" value="KIJ40746.1"/>
    <property type="molecule type" value="Genomic_DNA"/>
</dbReference>
<dbReference type="OrthoDB" id="3269417at2759"/>
<proteinExistence type="predicted"/>
<dbReference type="HOGENOM" id="CLU_101491_1_0_1"/>
<feature type="non-terminal residue" evidence="2">
    <location>
        <position position="1"/>
    </location>
</feature>